<proteinExistence type="predicted"/>
<keyword evidence="3" id="KW-1185">Reference proteome</keyword>
<protein>
    <submittedName>
        <fullName evidence="2">Uncharacterized protein</fullName>
    </submittedName>
</protein>
<accession>A0A9W4XDE8</accession>
<evidence type="ECO:0000313" key="3">
    <source>
        <dbReference type="Proteomes" id="UP001152607"/>
    </source>
</evidence>
<evidence type="ECO:0000313" key="2">
    <source>
        <dbReference type="EMBL" id="CAI6243302.1"/>
    </source>
</evidence>
<comment type="caution">
    <text evidence="2">The sequence shown here is derived from an EMBL/GenBank/DDBJ whole genome shotgun (WGS) entry which is preliminary data.</text>
</comment>
<dbReference type="EMBL" id="CAOQHR010000001">
    <property type="protein sequence ID" value="CAI6243302.1"/>
    <property type="molecule type" value="Genomic_DNA"/>
</dbReference>
<sequence length="80" mass="8833">MSNNVIPSVLAVLVAPSMKGWFSDKKGRKDSESLFIVFQNTSRSRSTLPNCSESDQTQSTPNNNNIMLPIFISPFPCVPD</sequence>
<dbReference type="Proteomes" id="UP001152607">
    <property type="component" value="Unassembled WGS sequence"/>
</dbReference>
<feature type="region of interest" description="Disordered" evidence="1">
    <location>
        <begin position="45"/>
        <end position="65"/>
    </location>
</feature>
<name>A0A9W4XDE8_9PLEO</name>
<dbReference type="AlphaFoldDB" id="A0A9W4XDE8"/>
<gene>
    <name evidence="2" type="ORF">PDIGIT_LOCUS671</name>
</gene>
<evidence type="ECO:0000256" key="1">
    <source>
        <dbReference type="SAM" id="MobiDB-lite"/>
    </source>
</evidence>
<organism evidence="2 3">
    <name type="scientific">Periconia digitata</name>
    <dbReference type="NCBI Taxonomy" id="1303443"/>
    <lineage>
        <taxon>Eukaryota</taxon>
        <taxon>Fungi</taxon>
        <taxon>Dikarya</taxon>
        <taxon>Ascomycota</taxon>
        <taxon>Pezizomycotina</taxon>
        <taxon>Dothideomycetes</taxon>
        <taxon>Pleosporomycetidae</taxon>
        <taxon>Pleosporales</taxon>
        <taxon>Massarineae</taxon>
        <taxon>Periconiaceae</taxon>
        <taxon>Periconia</taxon>
    </lineage>
</organism>
<reference evidence="2" key="1">
    <citation type="submission" date="2023-01" db="EMBL/GenBank/DDBJ databases">
        <authorList>
            <person name="Van Ghelder C."/>
            <person name="Rancurel C."/>
        </authorList>
    </citation>
    <scope>NUCLEOTIDE SEQUENCE</scope>
    <source>
        <strain evidence="2">CNCM I-4278</strain>
    </source>
</reference>